<proteinExistence type="predicted"/>
<evidence type="ECO:0000313" key="1">
    <source>
        <dbReference type="EMBL" id="PAV06677.1"/>
    </source>
</evidence>
<evidence type="ECO:0000313" key="3">
    <source>
        <dbReference type="Proteomes" id="UP000217528"/>
    </source>
</evidence>
<protein>
    <recommendedName>
        <fullName evidence="5">Bacterial Ig-like domain-containing protein</fullName>
    </recommendedName>
</protein>
<dbReference type="Proteomes" id="UP000217528">
    <property type="component" value="Unassembled WGS sequence"/>
</dbReference>
<dbReference type="RefSeq" id="WP_095609317.1">
    <property type="nucleotide sequence ID" value="NZ_LMVN01000027.1"/>
</dbReference>
<sequence length="1481" mass="160189">MKKVQTHIITNTTIKDYFKAENNYTLPENVTEGDTLDIQGKISGLGKNFTISINKPVNIISSTQDSLIDLNTTAGNYFGESPESSFAIITGADHTNITGINLHNTQFWISAVKHVVIDNVSAVVEDQRVGSGVGQTTIRDYAENITLKNSYISTKNNGGSSSFVIAAANYCTIDNCTIRAEGQVGNLLYLTTFNVNIIDPIFNSYNTIKNCRIMPASLSATSMAVVITGVGNVFDNNTIVSGGFSTQWGGGVVNNQTFRNNKLLNGDMTAVFANSTYINNTISGGLTVSNSTVENNIVKGTTTIRGTSQLRNNNLTNITVSDKLAVNSIIENNNITGLVQVTQGNITLKNNVIASSENLALNVKTSNNTIINNIITAGPKAGDDAVVIDKTTNTYENNTPETGVVYNITDGTYSNFFDADGNILANVTDYSKLNFQGVFNNKNFIIKNKKVTITGEDALLNNGTITVSDDSLVWISDIQMNTENANAIVLNTQKNKINNVNITHTGVSTTILVNGDNTLISNVNIIKNNEQADSSLNVIEITSSNNNINNVNINATSNGEVKAIVFTANNKITNNIVKSNTINIKASKATAIALNGDINLTALNSNTIKLETTEDAQGILINGNTNNNTISSNKINITSDNNAKGIIAANATQTGLKEEIQSNQISITSKNAAGITVNFADKYMNPVISSNKILINTTQQVNGIYFNGENLTTRGNTINVTSQQNIADNSAITLVGKNIISNGYTINAINASALIITDSDNVLINSSNSMSNSTNPIEVVNSNNVEIVRLTANTTSNNTIELKNVKNSSVINSTLIGNETYGGDTSVSQDANCENITLLGNTPTIYILKNDTYNQLFDKNGLLNITYTNGTEIYLKSDIYGVNIKINEYIPIINKGNYTFYNTTISYIGDMKTGYQLRLENINIVNTNKTAFILNITSSNEITLMYSNIKVTGEQPAFIAMTTEGNTYRSTLSLLYSNVTVEGVNPTVVKLNGYSNTTSLQSTFHLTYSNVTLKGENKTIFADSEKGSLDFTTNNITITGKDILMLKNNDSSLSFRGNNLIMTADNVVLLNETNYTSSQASFTNNNITVTAKNPVVVMTTERNNSQYTITRNNINVTVDTPLNGRTPLIYALGSTASRNAINVTDSQGESILGNEAIVAKSVSGNTPDAPFHVFVNVTNSTLKYNQDGNITLSLYGLYNQTVSGTYTVDVNGETYKVENGTKITVPVNVKAHSITLTMNYVDPEGIYSSVENNTQTLNILKGDAQIQVTVNSEIYAGQSITLTAVISDKGELIKDGYVAFKLNGVTLKDANGNRIKVRVINGVATLVYTIPSNYAAKDYLLTAVFSNGNYDRVEVNQTVTIIPSNVFIQPTSVYYENGKLMIKADIKDAITNKDVAVRTKVTLKINGKTFIDRMVIENGTITIAQDIKLSNGIKTLTIISGPNKKYNVNEIKVNFMVQNTQVKQSKNATQITANDNLKAKV</sequence>
<organism evidence="1 3">
    <name type="scientific">Methanosphaera cuniculi</name>
    <dbReference type="NCBI Taxonomy" id="1077256"/>
    <lineage>
        <taxon>Archaea</taxon>
        <taxon>Methanobacteriati</taxon>
        <taxon>Methanobacteriota</taxon>
        <taxon>Methanomada group</taxon>
        <taxon>Methanobacteria</taxon>
        <taxon>Methanobacteriales</taxon>
        <taxon>Methanobacteriaceae</taxon>
        <taxon>Methanosphaera</taxon>
    </lineage>
</organism>
<dbReference type="EMBL" id="LMVN01000027">
    <property type="protein sequence ID" value="PAV06677.1"/>
    <property type="molecule type" value="Genomic_DNA"/>
</dbReference>
<keyword evidence="3" id="KW-1185">Reference proteome</keyword>
<comment type="caution">
    <text evidence="1">The sequence shown here is derived from an EMBL/GenBank/DDBJ whole genome shotgun (WGS) entry which is preliminary data.</text>
</comment>
<reference evidence="1 3" key="2">
    <citation type="journal article" date="2017" name="BMC Genomics">
        <title>Genomic analysis of methanogenic archaea reveals a shift towards energy conservation.</title>
        <authorList>
            <person name="Gilmore S.P."/>
            <person name="Henske J.K."/>
            <person name="Sexton J.A."/>
            <person name="Solomon K.V."/>
            <person name="Seppala S."/>
            <person name="Yoo J.I."/>
            <person name="Huyett L.M."/>
            <person name="Pressman A."/>
            <person name="Cogan J.Z."/>
            <person name="Kivenson V."/>
            <person name="Peng X."/>
            <person name="Tan Y."/>
            <person name="Valentine D.L."/>
            <person name="O'Malley M.A."/>
        </authorList>
    </citation>
    <scope>NUCLEOTIDE SEQUENCE [LARGE SCALE GENOMIC DNA]</scope>
    <source>
        <strain evidence="1 3">1R-7</strain>
    </source>
</reference>
<dbReference type="InterPro" id="IPR013783">
    <property type="entry name" value="Ig-like_fold"/>
</dbReference>
<dbReference type="OrthoDB" id="78087at2157"/>
<name>A0A2A2HBD6_9EURY</name>
<dbReference type="SUPFAM" id="SSF51126">
    <property type="entry name" value="Pectin lyase-like"/>
    <property type="match status" value="1"/>
</dbReference>
<dbReference type="SMART" id="SM00710">
    <property type="entry name" value="PbH1"/>
    <property type="match status" value="12"/>
</dbReference>
<accession>A0A2A2HBD6</accession>
<evidence type="ECO:0008006" key="5">
    <source>
        <dbReference type="Google" id="ProtNLM"/>
    </source>
</evidence>
<dbReference type="InterPro" id="IPR011050">
    <property type="entry name" value="Pectin_lyase_fold/virulence"/>
</dbReference>
<evidence type="ECO:0000313" key="2">
    <source>
        <dbReference type="EMBL" id="PWL07866.1"/>
    </source>
</evidence>
<dbReference type="Gene3D" id="2.60.40.10">
    <property type="entry name" value="Immunoglobulins"/>
    <property type="match status" value="1"/>
</dbReference>
<evidence type="ECO:0000313" key="4">
    <source>
        <dbReference type="Proteomes" id="UP000246004"/>
    </source>
</evidence>
<reference evidence="2 4" key="1">
    <citation type="submission" date="2016-04" db="EMBL/GenBank/DDBJ databases">
        <title>Genome sequence of Methanosphaera cuniculi DSM 4103.</title>
        <authorList>
            <person name="Poehlein A."/>
            <person name="Seedorf H."/>
            <person name="Daniel R."/>
        </authorList>
    </citation>
    <scope>NUCLEOTIDE SEQUENCE [LARGE SCALE GENOMIC DNA]</scope>
    <source>
        <strain evidence="2 4">DSM 4103</strain>
    </source>
</reference>
<dbReference type="EMBL" id="LWMS01000044">
    <property type="protein sequence ID" value="PWL07866.1"/>
    <property type="molecule type" value="Genomic_DNA"/>
</dbReference>
<dbReference type="InterPro" id="IPR006626">
    <property type="entry name" value="PbH1"/>
</dbReference>
<dbReference type="Proteomes" id="UP000246004">
    <property type="component" value="Unassembled WGS sequence"/>
</dbReference>
<gene>
    <name evidence="1" type="ORF">ASJ82_04400</name>
    <name evidence="2" type="ORF">MSCUN_13980</name>
</gene>